<evidence type="ECO:0000313" key="4">
    <source>
        <dbReference type="Proteomes" id="UP000310760"/>
    </source>
</evidence>
<organism evidence="3 4">
    <name type="scientific">Phocaeicola sartorii</name>
    <dbReference type="NCBI Taxonomy" id="671267"/>
    <lineage>
        <taxon>Bacteria</taxon>
        <taxon>Pseudomonadati</taxon>
        <taxon>Bacteroidota</taxon>
        <taxon>Bacteroidia</taxon>
        <taxon>Bacteroidales</taxon>
        <taxon>Bacteroidaceae</taxon>
        <taxon>Phocaeicola</taxon>
    </lineage>
</organism>
<evidence type="ECO:0000256" key="1">
    <source>
        <dbReference type="SAM" id="MobiDB-lite"/>
    </source>
</evidence>
<keyword evidence="2" id="KW-0812">Transmembrane</keyword>
<dbReference type="EMBL" id="SRYJ01000035">
    <property type="protein sequence ID" value="TGY68835.1"/>
    <property type="molecule type" value="Genomic_DNA"/>
</dbReference>
<dbReference type="Proteomes" id="UP000310760">
    <property type="component" value="Unassembled WGS sequence"/>
</dbReference>
<accession>A0A4S2FIW5</accession>
<keyword evidence="2" id="KW-1133">Transmembrane helix</keyword>
<evidence type="ECO:0000313" key="3">
    <source>
        <dbReference type="EMBL" id="TGY68835.1"/>
    </source>
</evidence>
<feature type="transmembrane region" description="Helical" evidence="2">
    <location>
        <begin position="442"/>
        <end position="464"/>
    </location>
</feature>
<evidence type="ECO:0008006" key="5">
    <source>
        <dbReference type="Google" id="ProtNLM"/>
    </source>
</evidence>
<reference evidence="3 4" key="1">
    <citation type="submission" date="2019-04" db="EMBL/GenBank/DDBJ databases">
        <title>Microbes associate with the intestines of laboratory mice.</title>
        <authorList>
            <person name="Navarre W."/>
            <person name="Wong E."/>
            <person name="Huang K."/>
            <person name="Tropini C."/>
            <person name="Ng K."/>
            <person name="Yu B."/>
        </authorList>
    </citation>
    <scope>NUCLEOTIDE SEQUENCE [LARGE SCALE GENOMIC DNA]</scope>
    <source>
        <strain evidence="3 4">NM22_B1</strain>
    </source>
</reference>
<feature type="compositionally biased region" description="Polar residues" evidence="1">
    <location>
        <begin position="495"/>
        <end position="524"/>
    </location>
</feature>
<dbReference type="RefSeq" id="WP_135952214.1">
    <property type="nucleotide sequence ID" value="NZ_CAONFL010000006.1"/>
</dbReference>
<comment type="caution">
    <text evidence="3">The sequence shown here is derived from an EMBL/GenBank/DDBJ whole genome shotgun (WGS) entry which is preliminary data.</text>
</comment>
<dbReference type="AlphaFoldDB" id="A0A4S2FIW5"/>
<evidence type="ECO:0000256" key="2">
    <source>
        <dbReference type="SAM" id="Phobius"/>
    </source>
</evidence>
<proteinExistence type="predicted"/>
<name>A0A4S2FIW5_9BACT</name>
<feature type="transmembrane region" description="Helical" evidence="2">
    <location>
        <begin position="83"/>
        <end position="108"/>
    </location>
</feature>
<keyword evidence="2" id="KW-0472">Membrane</keyword>
<feature type="region of interest" description="Disordered" evidence="1">
    <location>
        <begin position="493"/>
        <end position="524"/>
    </location>
</feature>
<protein>
    <recommendedName>
        <fullName evidence="5">MotA/TolQ/ExbB proton channel domain-containing protein</fullName>
    </recommendedName>
</protein>
<gene>
    <name evidence="3" type="ORF">E5339_15160</name>
</gene>
<sequence>MRDYKKIFAEENSWGIAHNPETNFVSGIYGRGNNVFESIKDSINKYLENNSGSVIDFSLLKDAVDRHCDSVENDINTLTPTPLYCGLAGTMAGVIVGLGSLITTGSITDLLSSGSGNFGTAAEGVNDLLSGVAWAMLASIMGILLTTIASLLFKRYKQQGESGKNTFLAWLQAKLLPELPSDTSDALNRLVKNLNKFNNTFAENTSSLRGALREVNESYRIQGDVIKAVHDMDVMKMAKANVRVLEELKECTDKLEQFNEYLDDIHGYTDAIHTFTTQFEQEANRLHVLEEIQQYFMRHKAEIAKDSADVDIALRDALRTLKETANTNANELNSTLVQQAEEFKRIIVDERESFENLNVELRTMFSAELNQIPMLQKQLAEIAGIPGKLDQLIDRMECSNSALASSVNGTMVRTAKELTAASFYDEASPYATPQVLSGWMKWTIVVSVILIALACISNTVYNIWFAEDNAPSVTATISEADDTDSIMNAPISVDSAETQPVQHSSIPSTSQLAPNNQVQSTNNP</sequence>
<feature type="transmembrane region" description="Helical" evidence="2">
    <location>
        <begin position="128"/>
        <end position="153"/>
    </location>
</feature>